<sequence>MNATMPRRQQNISRHIAPHSHYLLKILRLFRMIMRHIVIFGCDASCVQCAREIIRIYLNKTYNSYSNTMSFTHSNEK</sequence>
<dbReference type="AlphaFoldDB" id="S4NMY9"/>
<protein>
    <submittedName>
        <fullName evidence="1">Uncharacterized protein</fullName>
    </submittedName>
</protein>
<reference evidence="1" key="1">
    <citation type="journal article" date="2013" name="BMC Genomics">
        <title>Unscrambling butterfly oogenesis.</title>
        <authorList>
            <person name="Carter J.M."/>
            <person name="Baker S.C."/>
            <person name="Pink R."/>
            <person name="Carter D.R."/>
            <person name="Collins A."/>
            <person name="Tomlin J."/>
            <person name="Gibbs M."/>
            <person name="Breuker C.J."/>
        </authorList>
    </citation>
    <scope>NUCLEOTIDE SEQUENCE</scope>
    <source>
        <tissue evidence="1">Ovary</tissue>
    </source>
</reference>
<organism evidence="1">
    <name type="scientific">Pararge aegeria</name>
    <name type="common">speckled wood butterfly</name>
    <dbReference type="NCBI Taxonomy" id="116150"/>
    <lineage>
        <taxon>Eukaryota</taxon>
        <taxon>Metazoa</taxon>
        <taxon>Ecdysozoa</taxon>
        <taxon>Arthropoda</taxon>
        <taxon>Hexapoda</taxon>
        <taxon>Insecta</taxon>
        <taxon>Pterygota</taxon>
        <taxon>Neoptera</taxon>
        <taxon>Endopterygota</taxon>
        <taxon>Lepidoptera</taxon>
        <taxon>Glossata</taxon>
        <taxon>Ditrysia</taxon>
        <taxon>Papilionoidea</taxon>
        <taxon>Nymphalidae</taxon>
        <taxon>Satyrinae</taxon>
        <taxon>Satyrini</taxon>
        <taxon>Parargina</taxon>
        <taxon>Pararge</taxon>
    </lineage>
</organism>
<evidence type="ECO:0000313" key="1">
    <source>
        <dbReference type="EMBL" id="JAA80116.1"/>
    </source>
</evidence>
<reference evidence="1" key="2">
    <citation type="submission" date="2013-05" db="EMBL/GenBank/DDBJ databases">
        <authorList>
            <person name="Carter J.-M."/>
            <person name="Baker S.C."/>
            <person name="Pink R."/>
            <person name="Carter D.R.F."/>
            <person name="Collins A."/>
            <person name="Tomlin J."/>
            <person name="Gibbs M."/>
            <person name="Breuker C.J."/>
        </authorList>
    </citation>
    <scope>NUCLEOTIDE SEQUENCE</scope>
    <source>
        <tissue evidence="1">Ovary</tissue>
    </source>
</reference>
<name>S4NMY9_9NEOP</name>
<accession>S4NMY9</accession>
<proteinExistence type="predicted"/>
<dbReference type="EMBL" id="GAIX01012444">
    <property type="protein sequence ID" value="JAA80116.1"/>
    <property type="molecule type" value="Transcribed_RNA"/>
</dbReference>